<evidence type="ECO:0000313" key="1">
    <source>
        <dbReference type="Ensembl" id="ENSNMLP00000007794.1"/>
    </source>
</evidence>
<proteinExistence type="predicted"/>
<name>A0A8C6SN77_9GOBI</name>
<dbReference type="Gene3D" id="2.60.40.10">
    <property type="entry name" value="Immunoglobulins"/>
    <property type="match status" value="1"/>
</dbReference>
<dbReference type="AlphaFoldDB" id="A0A8C6SN77"/>
<sequence length="122" mass="13257">MKKNIIFHRYFWSCYSPLTGLTSGAGVLPEDSVNAAVGGSVTFTTSLTPTQTPLYFISWNKGTTNILTSVAGGILINPEYKGRVTLNVLTGSLELRKARQVLRARDGSYGSNMSKMYFGAKP</sequence>
<protein>
    <submittedName>
        <fullName evidence="1">Uncharacterized protein</fullName>
    </submittedName>
</protein>
<reference evidence="1" key="2">
    <citation type="submission" date="2025-09" db="UniProtKB">
        <authorList>
            <consortium name="Ensembl"/>
        </authorList>
    </citation>
    <scope>IDENTIFICATION</scope>
</reference>
<keyword evidence="2" id="KW-1185">Reference proteome</keyword>
<reference evidence="1" key="1">
    <citation type="submission" date="2025-08" db="UniProtKB">
        <authorList>
            <consortium name="Ensembl"/>
        </authorList>
    </citation>
    <scope>IDENTIFICATION</scope>
</reference>
<dbReference type="Ensembl" id="ENSNMLT00000008862.1">
    <property type="protein sequence ID" value="ENSNMLP00000007794.1"/>
    <property type="gene ID" value="ENSNMLG00000005557.1"/>
</dbReference>
<dbReference type="InterPro" id="IPR013783">
    <property type="entry name" value="Ig-like_fold"/>
</dbReference>
<dbReference type="InterPro" id="IPR036179">
    <property type="entry name" value="Ig-like_dom_sf"/>
</dbReference>
<organism evidence="1 2">
    <name type="scientific">Neogobius melanostomus</name>
    <name type="common">round goby</name>
    <dbReference type="NCBI Taxonomy" id="47308"/>
    <lineage>
        <taxon>Eukaryota</taxon>
        <taxon>Metazoa</taxon>
        <taxon>Chordata</taxon>
        <taxon>Craniata</taxon>
        <taxon>Vertebrata</taxon>
        <taxon>Euteleostomi</taxon>
        <taxon>Actinopterygii</taxon>
        <taxon>Neopterygii</taxon>
        <taxon>Teleostei</taxon>
        <taxon>Neoteleostei</taxon>
        <taxon>Acanthomorphata</taxon>
        <taxon>Gobiaria</taxon>
        <taxon>Gobiiformes</taxon>
        <taxon>Gobioidei</taxon>
        <taxon>Gobiidae</taxon>
        <taxon>Benthophilinae</taxon>
        <taxon>Neogobiini</taxon>
        <taxon>Neogobius</taxon>
    </lineage>
</organism>
<dbReference type="SUPFAM" id="SSF48726">
    <property type="entry name" value="Immunoglobulin"/>
    <property type="match status" value="1"/>
</dbReference>
<evidence type="ECO:0000313" key="2">
    <source>
        <dbReference type="Proteomes" id="UP000694523"/>
    </source>
</evidence>
<dbReference type="Proteomes" id="UP000694523">
    <property type="component" value="Unplaced"/>
</dbReference>
<accession>A0A8C6SN77</accession>